<dbReference type="SUPFAM" id="SSF53927">
    <property type="entry name" value="Cytidine deaminase-like"/>
    <property type="match status" value="1"/>
</dbReference>
<keyword evidence="11" id="KW-1185">Reference proteome</keyword>
<dbReference type="EC" id="3.5.4.33" evidence="8"/>
<dbReference type="EMBL" id="CP067393">
    <property type="protein sequence ID" value="QQP87097.1"/>
    <property type="molecule type" value="Genomic_DNA"/>
</dbReference>
<feature type="active site" description="Proton donor" evidence="8">
    <location>
        <position position="63"/>
    </location>
</feature>
<evidence type="ECO:0000256" key="4">
    <source>
        <dbReference type="ARBA" id="ARBA00022723"/>
    </source>
</evidence>
<proteinExistence type="inferred from homology"/>
<evidence type="ECO:0000256" key="5">
    <source>
        <dbReference type="ARBA" id="ARBA00022801"/>
    </source>
</evidence>
<dbReference type="PANTHER" id="PTHR11079:SF202">
    <property type="entry name" value="TRNA-SPECIFIC ADENOSINE DEAMINASE"/>
    <property type="match status" value="1"/>
</dbReference>
<dbReference type="Pfam" id="PF00383">
    <property type="entry name" value="dCMP_cyt_deam_1"/>
    <property type="match status" value="1"/>
</dbReference>
<organism evidence="10 11">
    <name type="scientific">Entomomonas asaccharolytica</name>
    <dbReference type="NCBI Taxonomy" id="2785331"/>
    <lineage>
        <taxon>Bacteria</taxon>
        <taxon>Pseudomonadati</taxon>
        <taxon>Pseudomonadota</taxon>
        <taxon>Gammaproteobacteria</taxon>
        <taxon>Pseudomonadales</taxon>
        <taxon>Pseudomonadaceae</taxon>
        <taxon>Entomomonas</taxon>
    </lineage>
</organism>
<dbReference type="InterPro" id="IPR016193">
    <property type="entry name" value="Cytidine_deaminase-like"/>
</dbReference>
<dbReference type="RefSeq" id="WP_201095711.1">
    <property type="nucleotide sequence ID" value="NZ_JBHTMG010000001.1"/>
</dbReference>
<dbReference type="InterPro" id="IPR016192">
    <property type="entry name" value="APOBEC/CMP_deaminase_Zn-bd"/>
</dbReference>
<evidence type="ECO:0000256" key="6">
    <source>
        <dbReference type="ARBA" id="ARBA00022833"/>
    </source>
</evidence>
<dbReference type="AlphaFoldDB" id="A0A974RYD2"/>
<evidence type="ECO:0000256" key="1">
    <source>
        <dbReference type="ARBA" id="ARBA00010669"/>
    </source>
</evidence>
<dbReference type="PROSITE" id="PS51747">
    <property type="entry name" value="CYT_DCMP_DEAMINASES_2"/>
    <property type="match status" value="1"/>
</dbReference>
<keyword evidence="4 8" id="KW-0479">Metal-binding</keyword>
<comment type="function">
    <text evidence="8">Catalyzes the deamination of adenosine to inosine at the wobble position 34 of tRNA(Arg2).</text>
</comment>
<dbReference type="GO" id="GO:0008270">
    <property type="term" value="F:zinc ion binding"/>
    <property type="evidence" value="ECO:0007669"/>
    <property type="project" value="UniProtKB-UniRule"/>
</dbReference>
<comment type="similarity">
    <text evidence="1">Belongs to the cytidine and deoxycytidylate deaminase family. ADAT2 subfamily.</text>
</comment>
<sequence>MHTKQIIDRSQDQYFMQQAIDLAKQGYAIGEVPVGAVIVHNGTIIGRGFNQPITQHDPSAHAEMVAIREAAQTLNNYRLIDTTLYVTLEPCSMCAGLLVHARIGRLVYGTTEPKAGVIISQDQFFNKPFLNHRLIIEGGVLADECSALLKEFFKNRRLK</sequence>
<dbReference type="InterPro" id="IPR028883">
    <property type="entry name" value="tRNA_aden_deaminase"/>
</dbReference>
<comment type="cofactor">
    <cofactor evidence="8">
        <name>Zn(2+)</name>
        <dbReference type="ChEBI" id="CHEBI:29105"/>
    </cofactor>
    <text evidence="8">Binds 1 zinc ion per subunit.</text>
</comment>
<evidence type="ECO:0000256" key="2">
    <source>
        <dbReference type="ARBA" id="ARBA00011738"/>
    </source>
</evidence>
<keyword evidence="6 8" id="KW-0862">Zinc</keyword>
<feature type="binding site" evidence="8">
    <location>
        <position position="61"/>
    </location>
    <ligand>
        <name>Zn(2+)</name>
        <dbReference type="ChEBI" id="CHEBI:29105"/>
        <note>catalytic</note>
    </ligand>
</feature>
<reference evidence="10 11" key="1">
    <citation type="submission" date="2021-01" db="EMBL/GenBank/DDBJ databases">
        <title>Entomomonas sp. F2A isolated from a house cricket (Acheta domesticus).</title>
        <authorList>
            <person name="Spergser J."/>
            <person name="Busse H.-J."/>
        </authorList>
    </citation>
    <scope>NUCLEOTIDE SEQUENCE [LARGE SCALE GENOMIC DNA]</scope>
    <source>
        <strain evidence="10 11">F2A</strain>
    </source>
</reference>
<dbReference type="GO" id="GO:0052717">
    <property type="term" value="F:tRNA-specific adenosine-34 deaminase activity"/>
    <property type="evidence" value="ECO:0007669"/>
    <property type="project" value="UniProtKB-UniRule"/>
</dbReference>
<evidence type="ECO:0000259" key="9">
    <source>
        <dbReference type="PROSITE" id="PS51747"/>
    </source>
</evidence>
<comment type="catalytic activity">
    <reaction evidence="7 8">
        <text>adenosine(34) in tRNA + H2O + H(+) = inosine(34) in tRNA + NH4(+)</text>
        <dbReference type="Rhea" id="RHEA:43168"/>
        <dbReference type="Rhea" id="RHEA-COMP:10373"/>
        <dbReference type="Rhea" id="RHEA-COMP:10374"/>
        <dbReference type="ChEBI" id="CHEBI:15377"/>
        <dbReference type="ChEBI" id="CHEBI:15378"/>
        <dbReference type="ChEBI" id="CHEBI:28938"/>
        <dbReference type="ChEBI" id="CHEBI:74411"/>
        <dbReference type="ChEBI" id="CHEBI:82852"/>
        <dbReference type="EC" id="3.5.4.33"/>
    </reaction>
</comment>
<evidence type="ECO:0000256" key="7">
    <source>
        <dbReference type="ARBA" id="ARBA00048045"/>
    </source>
</evidence>
<name>A0A974RYD2_9GAMM</name>
<feature type="binding site" evidence="8">
    <location>
        <position position="94"/>
    </location>
    <ligand>
        <name>Zn(2+)</name>
        <dbReference type="ChEBI" id="CHEBI:29105"/>
        <note>catalytic</note>
    </ligand>
</feature>
<keyword evidence="3 8" id="KW-0819">tRNA processing</keyword>
<gene>
    <name evidence="8 10" type="primary">tadA</name>
    <name evidence="10" type="ORF">JHT90_01030</name>
</gene>
<comment type="subunit">
    <text evidence="2 8">Homodimer.</text>
</comment>
<evidence type="ECO:0000313" key="10">
    <source>
        <dbReference type="EMBL" id="QQP87097.1"/>
    </source>
</evidence>
<dbReference type="GO" id="GO:0002100">
    <property type="term" value="P:tRNA wobble adenosine to inosine editing"/>
    <property type="evidence" value="ECO:0007669"/>
    <property type="project" value="UniProtKB-UniRule"/>
</dbReference>
<dbReference type="Proteomes" id="UP000595278">
    <property type="component" value="Chromosome"/>
</dbReference>
<dbReference type="NCBIfam" id="NF008113">
    <property type="entry name" value="PRK10860.1"/>
    <property type="match status" value="1"/>
</dbReference>
<protein>
    <recommendedName>
        <fullName evidence="8">tRNA-specific adenosine deaminase</fullName>
        <ecNumber evidence="8">3.5.4.33</ecNumber>
    </recommendedName>
</protein>
<dbReference type="PANTHER" id="PTHR11079">
    <property type="entry name" value="CYTOSINE DEAMINASE FAMILY MEMBER"/>
    <property type="match status" value="1"/>
</dbReference>
<evidence type="ECO:0000313" key="11">
    <source>
        <dbReference type="Proteomes" id="UP000595278"/>
    </source>
</evidence>
<accession>A0A974RYD2</accession>
<feature type="domain" description="CMP/dCMP-type deaminase" evidence="9">
    <location>
        <begin position="10"/>
        <end position="137"/>
    </location>
</feature>
<dbReference type="KEGG" id="eaz:JHT90_01030"/>
<dbReference type="InterPro" id="IPR002125">
    <property type="entry name" value="CMP_dCMP_dom"/>
</dbReference>
<dbReference type="CDD" id="cd01285">
    <property type="entry name" value="nucleoside_deaminase"/>
    <property type="match status" value="1"/>
</dbReference>
<feature type="binding site" evidence="8">
    <location>
        <position position="91"/>
    </location>
    <ligand>
        <name>Zn(2+)</name>
        <dbReference type="ChEBI" id="CHEBI:29105"/>
        <note>catalytic</note>
    </ligand>
</feature>
<dbReference type="HAMAP" id="MF_00972">
    <property type="entry name" value="tRNA_aden_deaminase"/>
    <property type="match status" value="1"/>
</dbReference>
<dbReference type="FunFam" id="3.40.140.10:FF:000005">
    <property type="entry name" value="tRNA-specific adenosine deaminase"/>
    <property type="match status" value="1"/>
</dbReference>
<evidence type="ECO:0000256" key="8">
    <source>
        <dbReference type="HAMAP-Rule" id="MF_00972"/>
    </source>
</evidence>
<dbReference type="PROSITE" id="PS00903">
    <property type="entry name" value="CYT_DCMP_DEAMINASES_1"/>
    <property type="match status" value="1"/>
</dbReference>
<keyword evidence="5 8" id="KW-0378">Hydrolase</keyword>
<dbReference type="Gene3D" id="3.40.140.10">
    <property type="entry name" value="Cytidine Deaminase, domain 2"/>
    <property type="match status" value="1"/>
</dbReference>
<evidence type="ECO:0000256" key="3">
    <source>
        <dbReference type="ARBA" id="ARBA00022694"/>
    </source>
</evidence>